<evidence type="ECO:0000313" key="3">
    <source>
        <dbReference type="Proteomes" id="UP001576708"/>
    </source>
</evidence>
<proteinExistence type="predicted"/>
<accession>A0ABV4VLD1</accession>
<evidence type="ECO:0008006" key="4">
    <source>
        <dbReference type="Google" id="ProtNLM"/>
    </source>
</evidence>
<keyword evidence="1" id="KW-0472">Membrane</keyword>
<reference evidence="2 3" key="1">
    <citation type="submission" date="2024-09" db="EMBL/GenBank/DDBJ databases">
        <authorList>
            <person name="Zhang Y."/>
        </authorList>
    </citation>
    <scope>NUCLEOTIDE SEQUENCE [LARGE SCALE GENOMIC DNA]</scope>
    <source>
        <strain evidence="2 3">ZJ318</strain>
    </source>
</reference>
<keyword evidence="1" id="KW-1133">Transmembrane helix</keyword>
<protein>
    <recommendedName>
        <fullName evidence="4">MAPEG family protein</fullName>
    </recommendedName>
</protein>
<evidence type="ECO:0000256" key="1">
    <source>
        <dbReference type="SAM" id="Phobius"/>
    </source>
</evidence>
<gene>
    <name evidence="2" type="ORF">ACE02W_14945</name>
</gene>
<dbReference type="Proteomes" id="UP001576708">
    <property type="component" value="Unassembled WGS sequence"/>
</dbReference>
<sequence>MISLAIATILSAGVCIYHLVEGKQKRLPKLMNAPLSEPDKQWFSALFYCQSVFYLSTTAVFLVCALKLLPEMYGYSLLLFLGLNYGMYAIWLFYVALLSPPQASLRLRLQSLVFLLIALLAVLSPLQLQAL</sequence>
<organism evidence="2 3">
    <name type="scientific">Shewanella mangrovisoli</name>
    <dbReference type="NCBI Taxonomy" id="2864211"/>
    <lineage>
        <taxon>Bacteria</taxon>
        <taxon>Pseudomonadati</taxon>
        <taxon>Pseudomonadota</taxon>
        <taxon>Gammaproteobacteria</taxon>
        <taxon>Alteromonadales</taxon>
        <taxon>Shewanellaceae</taxon>
        <taxon>Shewanella</taxon>
    </lineage>
</organism>
<keyword evidence="3" id="KW-1185">Reference proteome</keyword>
<dbReference type="RefSeq" id="WP_342202164.1">
    <property type="nucleotide sequence ID" value="NZ_JBCATE010000004.1"/>
</dbReference>
<name>A0ABV4VLD1_9GAMM</name>
<feature type="transmembrane region" description="Helical" evidence="1">
    <location>
        <begin position="77"/>
        <end position="97"/>
    </location>
</feature>
<feature type="transmembrane region" description="Helical" evidence="1">
    <location>
        <begin position="42"/>
        <end position="65"/>
    </location>
</feature>
<dbReference type="EMBL" id="JBHFGU010000004">
    <property type="protein sequence ID" value="MFB2621104.1"/>
    <property type="molecule type" value="Genomic_DNA"/>
</dbReference>
<feature type="transmembrane region" description="Helical" evidence="1">
    <location>
        <begin position="109"/>
        <end position="128"/>
    </location>
</feature>
<evidence type="ECO:0000313" key="2">
    <source>
        <dbReference type="EMBL" id="MFB2621104.1"/>
    </source>
</evidence>
<keyword evidence="1" id="KW-0812">Transmembrane</keyword>
<comment type="caution">
    <text evidence="2">The sequence shown here is derived from an EMBL/GenBank/DDBJ whole genome shotgun (WGS) entry which is preliminary data.</text>
</comment>